<dbReference type="OrthoDB" id="2328079at2"/>
<sequence length="385" mass="43783">MTYEEELSILNAILEFKIPEIAEDTHFWMIRTKRGYFYNEFIGKKFVALAWNNITEETDFSDESKEGLKDSIVLNYPEIKRPSTVINKCNSFINEVKENDILVIPSEKSKFITFAIAGEYFEDESKTVGVEKTVINRIDHKDVEINDVSCPYRKRRRIIPVRTVKSEEINYSLYRAISNYHGISNLDNYSRYILSMLYNVYSYQNNINIIFNVRKKGPIGPRLLSGVLYGATNYLCDIGINEAKISAQVNINSPGPIDFSIVDIYNWFSTNYLPILGLFVVAGGGSFLTFKLPGVPQIIKDILTVPNEIRKSKSEAEKLELEVMQKKLELVEKIKSAGINPADLSKSLNDIICNAAALDVQPIETVDINPNDVAEPSEEDEQEDE</sequence>
<reference evidence="2 3" key="1">
    <citation type="submission" date="2017-11" db="EMBL/GenBank/DDBJ databases">
        <title>Understudied soil microbes with underappreciated capabilities: Untangling the Clostridium saccharolyticum group.</title>
        <authorList>
            <person name="Leschine S."/>
        </authorList>
    </citation>
    <scope>NUCLEOTIDE SEQUENCE [LARGE SCALE GENOMIC DNA]</scope>
    <source>
        <strain evidence="2 3">18A</strain>
    </source>
</reference>
<feature type="compositionally biased region" description="Acidic residues" evidence="1">
    <location>
        <begin position="375"/>
        <end position="385"/>
    </location>
</feature>
<dbReference type="Proteomes" id="UP000231092">
    <property type="component" value="Unassembled WGS sequence"/>
</dbReference>
<dbReference type="EMBL" id="PGET01000001">
    <property type="protein sequence ID" value="PJJ30559.1"/>
    <property type="molecule type" value="Genomic_DNA"/>
</dbReference>
<evidence type="ECO:0000313" key="2">
    <source>
        <dbReference type="EMBL" id="PJJ30559.1"/>
    </source>
</evidence>
<feature type="region of interest" description="Disordered" evidence="1">
    <location>
        <begin position="366"/>
        <end position="385"/>
    </location>
</feature>
<evidence type="ECO:0000313" key="3">
    <source>
        <dbReference type="Proteomes" id="UP000231092"/>
    </source>
</evidence>
<proteinExistence type="predicted"/>
<name>A0A2M8ZAT3_9FIRM</name>
<dbReference type="AlphaFoldDB" id="A0A2M8ZAT3"/>
<comment type="caution">
    <text evidence="2">The sequence shown here is derived from an EMBL/GenBank/DDBJ whole genome shotgun (WGS) entry which is preliminary data.</text>
</comment>
<evidence type="ECO:0000256" key="1">
    <source>
        <dbReference type="SAM" id="MobiDB-lite"/>
    </source>
</evidence>
<protein>
    <submittedName>
        <fullName evidence="2">Uncharacterized protein</fullName>
    </submittedName>
</protein>
<organism evidence="2 3">
    <name type="scientific">[Clostridium] celerecrescens 18A</name>
    <dbReference type="NCBI Taxonomy" id="1286362"/>
    <lineage>
        <taxon>Bacteria</taxon>
        <taxon>Bacillati</taxon>
        <taxon>Bacillota</taxon>
        <taxon>Clostridia</taxon>
        <taxon>Lachnospirales</taxon>
        <taxon>Lachnospiraceae</taxon>
        <taxon>Lacrimispora</taxon>
    </lineage>
</organism>
<accession>A0A2M8ZAT3</accession>
<dbReference type="RefSeq" id="WP_100306797.1">
    <property type="nucleotide sequence ID" value="NZ_PGET01000001.1"/>
</dbReference>
<gene>
    <name evidence="2" type="ORF">H171_4165</name>
</gene>